<evidence type="ECO:0000313" key="2">
    <source>
        <dbReference type="Proteomes" id="UP000017052"/>
    </source>
</evidence>
<comment type="caution">
    <text evidence="1">The sequence shown here is derived from an EMBL/GenBank/DDBJ whole genome shotgun (WGS) entry which is preliminary data.</text>
</comment>
<dbReference type="EMBL" id="ACVN02000006">
    <property type="protein sequence ID" value="ERK63732.1"/>
    <property type="molecule type" value="Genomic_DNA"/>
</dbReference>
<keyword evidence="2" id="KW-1185">Reference proteome</keyword>
<gene>
    <name evidence="1" type="ORF">HMPREF0682_0071</name>
</gene>
<sequence length="80" mass="8114">LRAAVAAATSALPQDVRERLGSVSAGSVDSISFLLDGGTTIFWGGAEQSAEKASVIEVLLARGGDYTTYDVSAPSRPAAS</sequence>
<evidence type="ECO:0008006" key="3">
    <source>
        <dbReference type="Google" id="ProtNLM"/>
    </source>
</evidence>
<feature type="non-terminal residue" evidence="1">
    <location>
        <position position="1"/>
    </location>
</feature>
<name>U2SMA8_9ACTN</name>
<dbReference type="Proteomes" id="UP000017052">
    <property type="component" value="Unassembled WGS sequence"/>
</dbReference>
<accession>U2SMA8</accession>
<dbReference type="AlphaFoldDB" id="U2SMA8"/>
<proteinExistence type="predicted"/>
<organism evidence="1 2">
    <name type="scientific">Propionibacterium acidifaciens F0233</name>
    <dbReference type="NCBI Taxonomy" id="553198"/>
    <lineage>
        <taxon>Bacteria</taxon>
        <taxon>Bacillati</taxon>
        <taxon>Actinomycetota</taxon>
        <taxon>Actinomycetes</taxon>
        <taxon>Propionibacteriales</taxon>
        <taxon>Propionibacteriaceae</taxon>
        <taxon>Propionibacterium</taxon>
    </lineage>
</organism>
<protein>
    <recommendedName>
        <fullName evidence="3">Cell division protein FtsQ</fullName>
    </recommendedName>
</protein>
<evidence type="ECO:0000313" key="1">
    <source>
        <dbReference type="EMBL" id="ERK63732.1"/>
    </source>
</evidence>
<reference evidence="1" key="1">
    <citation type="submission" date="2013-08" db="EMBL/GenBank/DDBJ databases">
        <authorList>
            <person name="Durkin A.S."/>
            <person name="Haft D.R."/>
            <person name="McCorrison J."/>
            <person name="Torralba M."/>
            <person name="Gillis M."/>
            <person name="Haft D.H."/>
            <person name="Methe B."/>
            <person name="Sutton G."/>
            <person name="Nelson K.E."/>
        </authorList>
    </citation>
    <scope>NUCLEOTIDE SEQUENCE [LARGE SCALE GENOMIC DNA]</scope>
    <source>
        <strain evidence="1">F0233</strain>
    </source>
</reference>